<accession>A0A2Z6GDV8</accession>
<dbReference type="InterPro" id="IPR012349">
    <property type="entry name" value="Split_barrel_FMN-bd"/>
</dbReference>
<name>A0A2Z6GDV8_9PROT</name>
<organism evidence="3 4">
    <name type="scientific">Ferriphaselus amnicola</name>
    <dbReference type="NCBI Taxonomy" id="1188319"/>
    <lineage>
        <taxon>Bacteria</taxon>
        <taxon>Pseudomonadati</taxon>
        <taxon>Pseudomonadota</taxon>
        <taxon>Betaproteobacteria</taxon>
        <taxon>Nitrosomonadales</taxon>
        <taxon>Gallionellaceae</taxon>
        <taxon>Ferriphaselus</taxon>
    </lineage>
</organism>
<evidence type="ECO:0000259" key="2">
    <source>
        <dbReference type="Pfam" id="PF13883"/>
    </source>
</evidence>
<dbReference type="PANTHER" id="PTHR13343">
    <property type="entry name" value="CREG1 PROTEIN"/>
    <property type="match status" value="1"/>
</dbReference>
<dbReference type="Proteomes" id="UP000033070">
    <property type="component" value="Chromosome"/>
</dbReference>
<evidence type="ECO:0000313" key="3">
    <source>
        <dbReference type="EMBL" id="BBE51667.1"/>
    </source>
</evidence>
<reference evidence="3 4" key="1">
    <citation type="submission" date="2018-06" db="EMBL/GenBank/DDBJ databases">
        <title>OYT1 Genome Sequencing.</title>
        <authorList>
            <person name="Kato S."/>
            <person name="Itoh T."/>
            <person name="Ohkuma M."/>
        </authorList>
    </citation>
    <scope>NUCLEOTIDE SEQUENCE [LARGE SCALE GENOMIC DNA]</scope>
    <source>
        <strain evidence="3 4">OYT1</strain>
    </source>
</reference>
<dbReference type="Gene3D" id="3.20.180.10">
    <property type="entry name" value="PNP-oxidase-like"/>
    <property type="match status" value="1"/>
</dbReference>
<keyword evidence="4" id="KW-1185">Reference proteome</keyword>
<dbReference type="Pfam" id="PF13883">
    <property type="entry name" value="CREG_beta-barrel"/>
    <property type="match status" value="1"/>
</dbReference>
<dbReference type="STRING" id="1188319.OYT1_01133"/>
<gene>
    <name evidence="3" type="ORF">OYT1_ch2142</name>
</gene>
<dbReference type="Gene3D" id="2.30.110.10">
    <property type="entry name" value="Electron Transport, Fmn-binding Protein, Chain A"/>
    <property type="match status" value="1"/>
</dbReference>
<dbReference type="RefSeq" id="WP_062626311.1">
    <property type="nucleotide sequence ID" value="NZ_AP018738.1"/>
</dbReference>
<dbReference type="InterPro" id="IPR037119">
    <property type="entry name" value="Haem_oxidase_HugZ-like_sf"/>
</dbReference>
<dbReference type="EMBL" id="AP018738">
    <property type="protein sequence ID" value="BBE51667.1"/>
    <property type="molecule type" value="Genomic_DNA"/>
</dbReference>
<dbReference type="OrthoDB" id="9776211at2"/>
<protein>
    <submittedName>
        <fullName evidence="3">Uncharacterized protein</fullName>
    </submittedName>
</protein>
<dbReference type="InterPro" id="IPR055343">
    <property type="entry name" value="CREG_beta-barrel"/>
</dbReference>
<evidence type="ECO:0000313" key="4">
    <source>
        <dbReference type="Proteomes" id="UP000033070"/>
    </source>
</evidence>
<feature type="domain" description="CREG-like beta-barrel" evidence="2">
    <location>
        <begin position="3"/>
        <end position="145"/>
    </location>
</feature>
<dbReference type="Pfam" id="PF10615">
    <property type="entry name" value="DUF2470"/>
    <property type="match status" value="1"/>
</dbReference>
<dbReference type="KEGG" id="fam:OYT1_ch2142"/>
<dbReference type="PANTHER" id="PTHR13343:SF17">
    <property type="entry name" value="CELLULAR REPRESSOR OF E1A-STIMULATED GENES, ISOFORM A"/>
    <property type="match status" value="1"/>
</dbReference>
<dbReference type="SUPFAM" id="SSF50475">
    <property type="entry name" value="FMN-binding split barrel"/>
    <property type="match status" value="1"/>
</dbReference>
<sequence>MSNAREARQLLRAHRYGALSTLSKKFDGHPFGSITPYMVDHDGSLLILISTLAEHTKNIAADPRVSLISHNQRSPHIQTQGRITLLGNAEIVADREAAGQRYLRYFPEAQTYFAMHDFSFYRIAPLSLRYIGGFGHIHWIKAENYQVESYPLIEQETDILAHMNADHADSLRRYCQHVHQCEAQTVEMVGIDCDGFDVRADGDVYRFDFPEPVLDAQQARAALVAMSRAE</sequence>
<evidence type="ECO:0000259" key="1">
    <source>
        <dbReference type="Pfam" id="PF10615"/>
    </source>
</evidence>
<dbReference type="AlphaFoldDB" id="A0A2Z6GDV8"/>
<feature type="domain" description="DUF2470" evidence="1">
    <location>
        <begin position="157"/>
        <end position="226"/>
    </location>
</feature>
<dbReference type="GO" id="GO:0005737">
    <property type="term" value="C:cytoplasm"/>
    <property type="evidence" value="ECO:0007669"/>
    <property type="project" value="UniProtKB-ARBA"/>
</dbReference>
<proteinExistence type="predicted"/>
<dbReference type="InterPro" id="IPR019595">
    <property type="entry name" value="DUF2470"/>
</dbReference>